<dbReference type="GO" id="GO:0006874">
    <property type="term" value="P:intracellular calcium ion homeostasis"/>
    <property type="evidence" value="ECO:0007669"/>
    <property type="project" value="InterPro"/>
</dbReference>
<feature type="signal peptide" evidence="2">
    <location>
        <begin position="1"/>
        <end position="20"/>
    </location>
</feature>
<feature type="transmembrane region" description="Helical" evidence="1">
    <location>
        <begin position="252"/>
        <end position="270"/>
    </location>
</feature>
<feature type="transmembrane region" description="Helical" evidence="1">
    <location>
        <begin position="174"/>
        <end position="193"/>
    </location>
</feature>
<protein>
    <recommendedName>
        <fullName evidence="5">EamA domain-containing protein</fullName>
    </recommendedName>
</protein>
<proteinExistence type="predicted"/>
<dbReference type="EMBL" id="HE576756">
    <property type="protein sequence ID" value="CCC70231.1"/>
    <property type="molecule type" value="Genomic_DNA"/>
</dbReference>
<dbReference type="KEGG" id="ncs:NCAS_0E01610"/>
<dbReference type="Pfam" id="PF16965">
    <property type="entry name" value="CSG2"/>
    <property type="match status" value="1"/>
</dbReference>
<gene>
    <name evidence="3" type="primary">NCAS0E01610</name>
    <name evidence="3" type="ordered locus">NCAS_0E01610</name>
</gene>
<evidence type="ECO:0000313" key="3">
    <source>
        <dbReference type="EMBL" id="CCC70231.1"/>
    </source>
</evidence>
<keyword evidence="1" id="KW-0472">Membrane</keyword>
<dbReference type="OrthoDB" id="4069151at2759"/>
<accession>G0VFG5</accession>
<dbReference type="Proteomes" id="UP000001640">
    <property type="component" value="Chromosome 5"/>
</dbReference>
<feature type="transmembrane region" description="Helical" evidence="1">
    <location>
        <begin position="324"/>
        <end position="343"/>
    </location>
</feature>
<dbReference type="InterPro" id="IPR031581">
    <property type="entry name" value="Csg2"/>
</dbReference>
<feature type="transmembrane region" description="Helical" evidence="1">
    <location>
        <begin position="355"/>
        <end position="374"/>
    </location>
</feature>
<feature type="transmembrane region" description="Helical" evidence="1">
    <location>
        <begin position="386"/>
        <end position="404"/>
    </location>
</feature>
<dbReference type="FunCoup" id="G0VFG5">
    <property type="interactions" value="75"/>
</dbReference>
<sequence length="414" mass="45762">MSSTALWFAVVLSYVIQTRGFSHIQSRTFLSNLKAPAKATADAAAQAAQAAQESYGTKTLTVYLTFIYFASWLLVLPLSRLWKDDAKPLLPLENSIASNSSLSLDHDEDDEIDNVIDTVTVDNLLENEGKQEEFSLLSVATAKYVAKLSILAVLAVVNIFTYNMALSLSPAFDVALIENTSIFEIVTLLYGVCNISRKNYVFRNFFVMMVALIGILIVSYTKATCDLLAGKLSINQDTGEVNDPFLFDRLKGGLICGLGALTMGPFAVLWNRWFTAKGAMRTTLAQQSQHLGLIGCISMLMLLPFLPALSTSNDYISLLYTDKSFWLTIMGSIIFGILPNLLSLIQLNRTAPPEYITTCFLGIIIFMGLADWVTEPTQTMIVRWEVIGYLMLAISCVTLSYTLGERKKKFSLSL</sequence>
<organism evidence="3 4">
    <name type="scientific">Naumovozyma castellii</name>
    <name type="common">Yeast</name>
    <name type="synonym">Saccharomyces castellii</name>
    <dbReference type="NCBI Taxonomy" id="27288"/>
    <lineage>
        <taxon>Eukaryota</taxon>
        <taxon>Fungi</taxon>
        <taxon>Dikarya</taxon>
        <taxon>Ascomycota</taxon>
        <taxon>Saccharomycotina</taxon>
        <taxon>Saccharomycetes</taxon>
        <taxon>Saccharomycetales</taxon>
        <taxon>Saccharomycetaceae</taxon>
        <taxon>Naumovozyma</taxon>
    </lineage>
</organism>
<dbReference type="GeneID" id="96903863"/>
<feature type="transmembrane region" description="Helical" evidence="1">
    <location>
        <begin position="60"/>
        <end position="78"/>
    </location>
</feature>
<dbReference type="eggNOG" id="ENOG502QY2R">
    <property type="taxonomic scope" value="Eukaryota"/>
</dbReference>
<dbReference type="OMA" id="WICEPTQ"/>
<keyword evidence="4" id="KW-1185">Reference proteome</keyword>
<evidence type="ECO:0000313" key="4">
    <source>
        <dbReference type="Proteomes" id="UP000001640"/>
    </source>
</evidence>
<name>G0VFG5_NAUCA</name>
<feature type="transmembrane region" description="Helical" evidence="1">
    <location>
        <begin position="144"/>
        <end position="162"/>
    </location>
</feature>
<evidence type="ECO:0008006" key="5">
    <source>
        <dbReference type="Google" id="ProtNLM"/>
    </source>
</evidence>
<reference key="2">
    <citation type="submission" date="2011-08" db="EMBL/GenBank/DDBJ databases">
        <title>Genome sequence of Naumovozyma castellii.</title>
        <authorList>
            <person name="Gordon J.L."/>
            <person name="Armisen D."/>
            <person name="Proux-Wera E."/>
            <person name="OhEigeartaigh S.S."/>
            <person name="Byrne K.P."/>
            <person name="Wolfe K.H."/>
        </authorList>
    </citation>
    <scope>NUCLEOTIDE SEQUENCE</scope>
    <source>
        <strain>Type strain:CBS 4309</strain>
    </source>
</reference>
<dbReference type="InParanoid" id="G0VFG5"/>
<keyword evidence="1" id="KW-0812">Transmembrane</keyword>
<dbReference type="HOGENOM" id="CLU_671228_0_0_1"/>
<reference evidence="3 4" key="1">
    <citation type="journal article" date="2011" name="Proc. Natl. Acad. Sci. U.S.A.">
        <title>Evolutionary erosion of yeast sex chromosomes by mating-type switching accidents.</title>
        <authorList>
            <person name="Gordon J.L."/>
            <person name="Armisen D."/>
            <person name="Proux-Wera E."/>
            <person name="Oheigeartaigh S.S."/>
            <person name="Byrne K.P."/>
            <person name="Wolfe K.H."/>
        </authorList>
    </citation>
    <scope>NUCLEOTIDE SEQUENCE [LARGE SCALE GENOMIC DNA]</scope>
    <source>
        <strain evidence="4">ATCC 76901 / BCRC 22586 / CBS 4309 / NBRC 1992 / NRRL Y-12630</strain>
    </source>
</reference>
<feature type="transmembrane region" description="Helical" evidence="1">
    <location>
        <begin position="205"/>
        <end position="223"/>
    </location>
</feature>
<dbReference type="AlphaFoldDB" id="G0VFG5"/>
<feature type="transmembrane region" description="Helical" evidence="1">
    <location>
        <begin position="291"/>
        <end position="309"/>
    </location>
</feature>
<evidence type="ECO:0000256" key="2">
    <source>
        <dbReference type="SAM" id="SignalP"/>
    </source>
</evidence>
<dbReference type="RefSeq" id="XP_003676591.1">
    <property type="nucleotide sequence ID" value="XM_003676543.1"/>
</dbReference>
<keyword evidence="1" id="KW-1133">Transmembrane helix</keyword>
<keyword evidence="2" id="KW-0732">Signal</keyword>
<feature type="chain" id="PRO_5003410470" description="EamA domain-containing protein" evidence="2">
    <location>
        <begin position="21"/>
        <end position="414"/>
    </location>
</feature>
<dbReference type="GO" id="GO:0005789">
    <property type="term" value="C:endoplasmic reticulum membrane"/>
    <property type="evidence" value="ECO:0007669"/>
    <property type="project" value="InterPro"/>
</dbReference>
<evidence type="ECO:0000256" key="1">
    <source>
        <dbReference type="SAM" id="Phobius"/>
    </source>
</evidence>
<dbReference type="GO" id="GO:0030234">
    <property type="term" value="F:enzyme regulator activity"/>
    <property type="evidence" value="ECO:0007669"/>
    <property type="project" value="InterPro"/>
</dbReference>